<dbReference type="InterPro" id="IPR005467">
    <property type="entry name" value="His_kinase_dom"/>
</dbReference>
<evidence type="ECO:0000259" key="6">
    <source>
        <dbReference type="PROSITE" id="PS50109"/>
    </source>
</evidence>
<proteinExistence type="predicted"/>
<dbReference type="InterPro" id="IPR001789">
    <property type="entry name" value="Sig_transdc_resp-reg_receiver"/>
</dbReference>
<dbReference type="PROSITE" id="PS50109">
    <property type="entry name" value="HIS_KIN"/>
    <property type="match status" value="1"/>
</dbReference>
<organism evidence="8 9">
    <name type="scientific">Methylobacterium platani</name>
    <dbReference type="NCBI Taxonomy" id="427683"/>
    <lineage>
        <taxon>Bacteria</taxon>
        <taxon>Pseudomonadati</taxon>
        <taxon>Pseudomonadota</taxon>
        <taxon>Alphaproteobacteria</taxon>
        <taxon>Hyphomicrobiales</taxon>
        <taxon>Methylobacteriaceae</taxon>
        <taxon>Methylobacterium</taxon>
    </lineage>
</organism>
<dbReference type="Pfam" id="PF02518">
    <property type="entry name" value="HATPase_c"/>
    <property type="match status" value="1"/>
</dbReference>
<dbReference type="EMBL" id="LWHQ01000021">
    <property type="protein sequence ID" value="OAS24847.1"/>
    <property type="molecule type" value="Genomic_DNA"/>
</dbReference>
<dbReference type="PANTHER" id="PTHR43047">
    <property type="entry name" value="TWO-COMPONENT HISTIDINE PROTEIN KINASE"/>
    <property type="match status" value="1"/>
</dbReference>
<feature type="modified residue" description="4-aspartylphosphate" evidence="5">
    <location>
        <position position="150"/>
    </location>
</feature>
<name>A0A179SED7_9HYPH</name>
<evidence type="ECO:0000313" key="8">
    <source>
        <dbReference type="EMBL" id="OAS24847.1"/>
    </source>
</evidence>
<evidence type="ECO:0000256" key="3">
    <source>
        <dbReference type="ARBA" id="ARBA00022679"/>
    </source>
</evidence>
<evidence type="ECO:0000313" key="9">
    <source>
        <dbReference type="Proteomes" id="UP000078316"/>
    </source>
</evidence>
<dbReference type="PROSITE" id="PS50110">
    <property type="entry name" value="RESPONSE_REGULATORY"/>
    <property type="match status" value="1"/>
</dbReference>
<dbReference type="Proteomes" id="UP000078316">
    <property type="component" value="Unassembled WGS sequence"/>
</dbReference>
<accession>A0A179SED7</accession>
<dbReference type="GO" id="GO:0005886">
    <property type="term" value="C:plasma membrane"/>
    <property type="evidence" value="ECO:0007669"/>
    <property type="project" value="TreeGrafter"/>
</dbReference>
<comment type="caution">
    <text evidence="8">The sequence shown here is derived from an EMBL/GenBank/DDBJ whole genome shotgun (WGS) entry which is preliminary data.</text>
</comment>
<dbReference type="SMART" id="SM00387">
    <property type="entry name" value="HATPase_c"/>
    <property type="match status" value="1"/>
</dbReference>
<feature type="domain" description="Histidine kinase" evidence="6">
    <location>
        <begin position="1"/>
        <end position="78"/>
    </location>
</feature>
<evidence type="ECO:0000256" key="5">
    <source>
        <dbReference type="PROSITE-ProRule" id="PRU00169"/>
    </source>
</evidence>
<dbReference type="InterPro" id="IPR036890">
    <property type="entry name" value="HATPase_C_sf"/>
</dbReference>
<sequence length="233" mass="24227">MPAGDLVVLTLADTGEGMPPEVLARAFEPFFTTRPQGKGTGLGLAQVYGTAQQLGGAVTLRSRPGEGTTVSMYLPRAEPTARDGPADGRFETPNSNEAARILVVDDDPQVRAMAVASLEELGDAVDEVLDGSDALRLLRAGSRFDLLLTDYAMPGMTGTELAGRAQAVDPGLGVLLMTGYADAAAVPAGTLPVLRKPFALDDLRSAVERLLAGRPGRVLPFRRAVDDGGGRGG</sequence>
<keyword evidence="5" id="KW-0597">Phosphoprotein</keyword>
<dbReference type="GO" id="GO:0009927">
    <property type="term" value="F:histidine phosphotransfer kinase activity"/>
    <property type="evidence" value="ECO:0007669"/>
    <property type="project" value="TreeGrafter"/>
</dbReference>
<dbReference type="Pfam" id="PF00072">
    <property type="entry name" value="Response_reg"/>
    <property type="match status" value="1"/>
</dbReference>
<dbReference type="EC" id="2.7.13.3" evidence="2"/>
<reference evidence="8 9" key="1">
    <citation type="submission" date="2016-04" db="EMBL/GenBank/DDBJ databases">
        <authorList>
            <person name="Evans L.H."/>
            <person name="Alamgir A."/>
            <person name="Owens N."/>
            <person name="Weber N.D."/>
            <person name="Virtaneva K."/>
            <person name="Barbian K."/>
            <person name="Babar A."/>
            <person name="Rosenke K."/>
        </authorList>
    </citation>
    <scope>NUCLEOTIDE SEQUENCE [LARGE SCALE GENOMIC DNA]</scope>
    <source>
        <strain evidence="8 9">PMB02</strain>
    </source>
</reference>
<dbReference type="PANTHER" id="PTHR43047:SF72">
    <property type="entry name" value="OSMOSENSING HISTIDINE PROTEIN KINASE SLN1"/>
    <property type="match status" value="1"/>
</dbReference>
<gene>
    <name evidence="8" type="ORF">A5481_12185</name>
</gene>
<dbReference type="Gene3D" id="3.30.565.10">
    <property type="entry name" value="Histidine kinase-like ATPase, C-terminal domain"/>
    <property type="match status" value="1"/>
</dbReference>
<dbReference type="PRINTS" id="PR00344">
    <property type="entry name" value="BCTRLSENSOR"/>
</dbReference>
<dbReference type="InterPro" id="IPR004358">
    <property type="entry name" value="Sig_transdc_His_kin-like_C"/>
</dbReference>
<comment type="catalytic activity">
    <reaction evidence="1">
        <text>ATP + protein L-histidine = ADP + protein N-phospho-L-histidine.</text>
        <dbReference type="EC" id="2.7.13.3"/>
    </reaction>
</comment>
<keyword evidence="3" id="KW-0808">Transferase</keyword>
<evidence type="ECO:0000256" key="2">
    <source>
        <dbReference type="ARBA" id="ARBA00012438"/>
    </source>
</evidence>
<evidence type="ECO:0000256" key="1">
    <source>
        <dbReference type="ARBA" id="ARBA00000085"/>
    </source>
</evidence>
<evidence type="ECO:0000259" key="7">
    <source>
        <dbReference type="PROSITE" id="PS50110"/>
    </source>
</evidence>
<dbReference type="STRING" id="427683.A5481_12185"/>
<keyword evidence="4" id="KW-0418">Kinase</keyword>
<dbReference type="InterPro" id="IPR011006">
    <property type="entry name" value="CheY-like_superfamily"/>
</dbReference>
<protein>
    <recommendedName>
        <fullName evidence="2">histidine kinase</fullName>
        <ecNumber evidence="2">2.7.13.3</ecNumber>
    </recommendedName>
</protein>
<dbReference type="SUPFAM" id="SSF55874">
    <property type="entry name" value="ATPase domain of HSP90 chaperone/DNA topoisomerase II/histidine kinase"/>
    <property type="match status" value="1"/>
</dbReference>
<feature type="domain" description="Response regulatory" evidence="7">
    <location>
        <begin position="100"/>
        <end position="211"/>
    </location>
</feature>
<dbReference type="AlphaFoldDB" id="A0A179SED7"/>
<evidence type="ECO:0000256" key="4">
    <source>
        <dbReference type="ARBA" id="ARBA00022777"/>
    </source>
</evidence>
<dbReference type="Gene3D" id="3.40.50.2300">
    <property type="match status" value="1"/>
</dbReference>
<dbReference type="SUPFAM" id="SSF52172">
    <property type="entry name" value="CheY-like"/>
    <property type="match status" value="1"/>
</dbReference>
<dbReference type="InterPro" id="IPR003594">
    <property type="entry name" value="HATPase_dom"/>
</dbReference>
<dbReference type="SMART" id="SM00448">
    <property type="entry name" value="REC"/>
    <property type="match status" value="1"/>
</dbReference>
<dbReference type="GO" id="GO:0000155">
    <property type="term" value="F:phosphorelay sensor kinase activity"/>
    <property type="evidence" value="ECO:0007669"/>
    <property type="project" value="TreeGrafter"/>
</dbReference>